<dbReference type="AlphaFoldDB" id="A0A9P0FF90"/>
<keyword evidence="3" id="KW-0288">FMN</keyword>
<evidence type="ECO:0000259" key="6">
    <source>
        <dbReference type="Pfam" id="PF01207"/>
    </source>
</evidence>
<dbReference type="PROSITE" id="PS01136">
    <property type="entry name" value="UPF0034"/>
    <property type="match status" value="1"/>
</dbReference>
<dbReference type="SUPFAM" id="SSF51395">
    <property type="entry name" value="FMN-linked oxidoreductases"/>
    <property type="match status" value="1"/>
</dbReference>
<dbReference type="InterPro" id="IPR018517">
    <property type="entry name" value="tRNA_hU_synthase_CS"/>
</dbReference>
<keyword evidence="2" id="KW-0285">Flavoprotein</keyword>
<comment type="cofactor">
    <cofactor evidence="1">
        <name>FMN</name>
        <dbReference type="ChEBI" id="CHEBI:58210"/>
    </cofactor>
</comment>
<evidence type="ECO:0000256" key="1">
    <source>
        <dbReference type="ARBA" id="ARBA00001917"/>
    </source>
</evidence>
<accession>A0A9P0FF90</accession>
<dbReference type="GO" id="GO:0017150">
    <property type="term" value="F:tRNA dihydrouridine synthase activity"/>
    <property type="evidence" value="ECO:0007669"/>
    <property type="project" value="InterPro"/>
</dbReference>
<dbReference type="InterPro" id="IPR013785">
    <property type="entry name" value="Aldolase_TIM"/>
</dbReference>
<name>A0A9P0FF90_BRAAE</name>
<dbReference type="PANTHER" id="PTHR11082">
    <property type="entry name" value="TRNA-DIHYDROURIDINE SYNTHASE"/>
    <property type="match status" value="1"/>
</dbReference>
<keyword evidence="5" id="KW-0560">Oxidoreductase</keyword>
<protein>
    <recommendedName>
        <fullName evidence="6">DUS-like FMN-binding domain-containing protein</fullName>
    </recommendedName>
</protein>
<evidence type="ECO:0000313" key="8">
    <source>
        <dbReference type="Proteomes" id="UP001154078"/>
    </source>
</evidence>
<reference evidence="7" key="1">
    <citation type="submission" date="2021-12" db="EMBL/GenBank/DDBJ databases">
        <authorList>
            <person name="King R."/>
        </authorList>
    </citation>
    <scope>NUCLEOTIDE SEQUENCE</scope>
</reference>
<dbReference type="GO" id="GO:0050660">
    <property type="term" value="F:flavin adenine dinucleotide binding"/>
    <property type="evidence" value="ECO:0007669"/>
    <property type="project" value="InterPro"/>
</dbReference>
<evidence type="ECO:0000256" key="3">
    <source>
        <dbReference type="ARBA" id="ARBA00022643"/>
    </source>
</evidence>
<dbReference type="Pfam" id="PF01207">
    <property type="entry name" value="Dus"/>
    <property type="match status" value="1"/>
</dbReference>
<keyword evidence="4" id="KW-0819">tRNA processing</keyword>
<keyword evidence="8" id="KW-1185">Reference proteome</keyword>
<evidence type="ECO:0000256" key="2">
    <source>
        <dbReference type="ARBA" id="ARBA00022630"/>
    </source>
</evidence>
<evidence type="ECO:0000313" key="7">
    <source>
        <dbReference type="EMBL" id="CAH0551518.1"/>
    </source>
</evidence>
<evidence type="ECO:0000256" key="4">
    <source>
        <dbReference type="ARBA" id="ARBA00022694"/>
    </source>
</evidence>
<organism evidence="7 8">
    <name type="scientific">Brassicogethes aeneus</name>
    <name type="common">Rape pollen beetle</name>
    <name type="synonym">Meligethes aeneus</name>
    <dbReference type="NCBI Taxonomy" id="1431903"/>
    <lineage>
        <taxon>Eukaryota</taxon>
        <taxon>Metazoa</taxon>
        <taxon>Ecdysozoa</taxon>
        <taxon>Arthropoda</taxon>
        <taxon>Hexapoda</taxon>
        <taxon>Insecta</taxon>
        <taxon>Pterygota</taxon>
        <taxon>Neoptera</taxon>
        <taxon>Endopterygota</taxon>
        <taxon>Coleoptera</taxon>
        <taxon>Polyphaga</taxon>
        <taxon>Cucujiformia</taxon>
        <taxon>Nitidulidae</taxon>
        <taxon>Meligethinae</taxon>
        <taxon>Brassicogethes</taxon>
    </lineage>
</organism>
<dbReference type="EMBL" id="OV121133">
    <property type="protein sequence ID" value="CAH0551518.1"/>
    <property type="molecule type" value="Genomic_DNA"/>
</dbReference>
<feature type="domain" description="DUS-like FMN-binding" evidence="6">
    <location>
        <begin position="23"/>
        <end position="312"/>
    </location>
</feature>
<evidence type="ECO:0000256" key="5">
    <source>
        <dbReference type="ARBA" id="ARBA00023002"/>
    </source>
</evidence>
<sequence length="404" mass="45898">MALKCGNINVIDLFESKDLVKICAPMVRYSKLQFRNLVGLYGCDLAFTPMILADSFCKSEKARNNEFTTNNADLPVIIQFAANTVHDFVGAACLASPFCNGVDLNCGCPQTWAKKMGLGCSMLNEPELIFNIVRQCRNQISKPFTVSVKMRINKNISKTVDICKQLEMAGASFLTVHARTADQNTGDINSEALRLLTSQVKIPIVANGGVKTLEDCYKLQEKTNCKGVMVANGILNNPTIFMGNSITSMECIQNWVNICYNSTFQNIEMLQQNVKPVFDEKPYNLTFQCFHHHLVFMLDKILSRKQKQVFNNFQHFQEVLGFLKTSFGIVPKHFNNDMYDHFKLIKTDYSNRDQVYNKLKPNDINKIKDILYDCESNKGKYFNSKIQENENQFCDLSGMFLENG</sequence>
<dbReference type="InterPro" id="IPR035587">
    <property type="entry name" value="DUS-like_FMN-bd"/>
</dbReference>
<gene>
    <name evidence="7" type="ORF">MELIAE_LOCUS4104</name>
</gene>
<dbReference type="Gene3D" id="3.20.20.70">
    <property type="entry name" value="Aldolase class I"/>
    <property type="match status" value="1"/>
</dbReference>
<dbReference type="OrthoDB" id="9977870at2759"/>
<dbReference type="CDD" id="cd02801">
    <property type="entry name" value="DUS_like_FMN"/>
    <property type="match status" value="1"/>
</dbReference>
<proteinExistence type="predicted"/>
<dbReference type="Proteomes" id="UP001154078">
    <property type="component" value="Chromosome 2"/>
</dbReference>
<dbReference type="PANTHER" id="PTHR11082:SF31">
    <property type="entry name" value="TRNA-DIHYDROURIDINE(20A_20B) SYNTHASE [NAD(P)+]-LIKE"/>
    <property type="match status" value="1"/>
</dbReference>